<dbReference type="Proteomes" id="UP001498771">
    <property type="component" value="Unassembled WGS sequence"/>
</dbReference>
<dbReference type="RefSeq" id="XP_064769193.1">
    <property type="nucleotide sequence ID" value="XM_064912215.1"/>
</dbReference>
<gene>
    <name evidence="7" type="ORF">BZA70DRAFT_275828</name>
</gene>
<comment type="similarity">
    <text evidence="3">Belongs to the NOP16 family.</text>
</comment>
<evidence type="ECO:0000313" key="7">
    <source>
        <dbReference type="EMBL" id="KAK7206160.1"/>
    </source>
</evidence>
<evidence type="ECO:0000256" key="3">
    <source>
        <dbReference type="ARBA" id="ARBA00008479"/>
    </source>
</evidence>
<feature type="region of interest" description="Disordered" evidence="6">
    <location>
        <begin position="1"/>
        <end position="25"/>
    </location>
</feature>
<evidence type="ECO:0000256" key="4">
    <source>
        <dbReference type="ARBA" id="ARBA00015522"/>
    </source>
</evidence>
<dbReference type="PANTHER" id="PTHR13243">
    <property type="entry name" value="HSPC111 PROTEIN-RELATED"/>
    <property type="match status" value="1"/>
</dbReference>
<keyword evidence="5" id="KW-0539">Nucleus</keyword>
<protein>
    <recommendedName>
        <fullName evidence="4">Nucleolar protein 16</fullName>
    </recommendedName>
</protein>
<comment type="function">
    <text evidence="1">Involved in the biogenesis of the 60S ribosomal subunit.</text>
</comment>
<reference evidence="7 8" key="1">
    <citation type="submission" date="2024-03" db="EMBL/GenBank/DDBJ databases">
        <title>Genome-scale model development and genomic sequencing of the oleaginous clade Lipomyces.</title>
        <authorList>
            <consortium name="Lawrence Berkeley National Laboratory"/>
            <person name="Czajka J.J."/>
            <person name="Han Y."/>
            <person name="Kim J."/>
            <person name="Mondo S.J."/>
            <person name="Hofstad B.A."/>
            <person name="Robles A."/>
            <person name="Haridas S."/>
            <person name="Riley R."/>
            <person name="LaButti K."/>
            <person name="Pangilinan J."/>
            <person name="Andreopoulos W."/>
            <person name="Lipzen A."/>
            <person name="Yan J."/>
            <person name="Wang M."/>
            <person name="Ng V."/>
            <person name="Grigoriev I.V."/>
            <person name="Spatafora J.W."/>
            <person name="Magnuson J.K."/>
            <person name="Baker S.E."/>
            <person name="Pomraning K.R."/>
        </authorList>
    </citation>
    <scope>NUCLEOTIDE SEQUENCE [LARGE SCALE GENOMIC DNA]</scope>
    <source>
        <strain evidence="7 8">Phaff 52-87</strain>
    </source>
</reference>
<dbReference type="Pfam" id="PF09420">
    <property type="entry name" value="Nop16"/>
    <property type="match status" value="1"/>
</dbReference>
<comment type="subcellular location">
    <subcellularLocation>
        <location evidence="2">Nucleus</location>
        <location evidence="2">Nucleolus</location>
    </subcellularLocation>
</comment>
<dbReference type="GeneID" id="90037727"/>
<name>A0ABR1F8L2_9ASCO</name>
<evidence type="ECO:0000256" key="2">
    <source>
        <dbReference type="ARBA" id="ARBA00004604"/>
    </source>
</evidence>
<comment type="caution">
    <text evidence="7">The sequence shown here is derived from an EMBL/GenBank/DDBJ whole genome shotgun (WGS) entry which is preliminary data.</text>
</comment>
<evidence type="ECO:0000256" key="6">
    <source>
        <dbReference type="SAM" id="MobiDB-lite"/>
    </source>
</evidence>
<organism evidence="7 8">
    <name type="scientific">Myxozyma melibiosi</name>
    <dbReference type="NCBI Taxonomy" id="54550"/>
    <lineage>
        <taxon>Eukaryota</taxon>
        <taxon>Fungi</taxon>
        <taxon>Dikarya</taxon>
        <taxon>Ascomycota</taxon>
        <taxon>Saccharomycotina</taxon>
        <taxon>Lipomycetes</taxon>
        <taxon>Lipomycetales</taxon>
        <taxon>Lipomycetaceae</taxon>
        <taxon>Myxozyma</taxon>
    </lineage>
</organism>
<dbReference type="PANTHER" id="PTHR13243:SF1">
    <property type="entry name" value="NUCLEOLAR PROTEIN 16"/>
    <property type="match status" value="1"/>
</dbReference>
<feature type="compositionally biased region" description="Low complexity" evidence="6">
    <location>
        <begin position="75"/>
        <end position="90"/>
    </location>
</feature>
<feature type="region of interest" description="Disordered" evidence="6">
    <location>
        <begin position="57"/>
        <end position="91"/>
    </location>
</feature>
<sequence>MTSVRNRRKQKSSLPRQTRRLNDKRKKVRILSNAIIAAQWDEKLTLSQNYKNLGLTARLSRPSGGTQKELGKVTQSSAQQQQQQQLQSSAVKEAKIVRNPQTGEFERLEYVSTESVLDAPVTPSVTAATDVVKQLEQYAARGERTRERSQSEREQYWIEELIEVYGDDYERMARDRKRNIWQQSAGDIRRRVLKWKKQNK</sequence>
<dbReference type="EMBL" id="JBBJBU010000003">
    <property type="protein sequence ID" value="KAK7206160.1"/>
    <property type="molecule type" value="Genomic_DNA"/>
</dbReference>
<evidence type="ECO:0000313" key="8">
    <source>
        <dbReference type="Proteomes" id="UP001498771"/>
    </source>
</evidence>
<evidence type="ECO:0000256" key="5">
    <source>
        <dbReference type="ARBA" id="ARBA00023242"/>
    </source>
</evidence>
<proteinExistence type="inferred from homology"/>
<dbReference type="InterPro" id="IPR019002">
    <property type="entry name" value="Ribosome_biogenesis_Nop16"/>
</dbReference>
<evidence type="ECO:0000256" key="1">
    <source>
        <dbReference type="ARBA" id="ARBA00002889"/>
    </source>
</evidence>
<accession>A0ABR1F8L2</accession>
<keyword evidence="8" id="KW-1185">Reference proteome</keyword>